<evidence type="ECO:0000259" key="1">
    <source>
        <dbReference type="Pfam" id="PF09937"/>
    </source>
</evidence>
<dbReference type="RefSeq" id="WP_047861157.1">
    <property type="nucleotide sequence ID" value="NZ_CP011509.1"/>
</dbReference>
<proteinExistence type="predicted"/>
<evidence type="ECO:0000313" key="2">
    <source>
        <dbReference type="EMBL" id="REG14286.1"/>
    </source>
</evidence>
<organism evidence="2 3">
    <name type="scientific">Archangium gephyra</name>
    <dbReference type="NCBI Taxonomy" id="48"/>
    <lineage>
        <taxon>Bacteria</taxon>
        <taxon>Pseudomonadati</taxon>
        <taxon>Myxococcota</taxon>
        <taxon>Myxococcia</taxon>
        <taxon>Myxococcales</taxon>
        <taxon>Cystobacterineae</taxon>
        <taxon>Archangiaceae</taxon>
        <taxon>Archangium</taxon>
    </lineage>
</organism>
<evidence type="ECO:0000313" key="3">
    <source>
        <dbReference type="Proteomes" id="UP000256345"/>
    </source>
</evidence>
<gene>
    <name evidence="2" type="ORF">ATI61_1275</name>
</gene>
<dbReference type="InterPro" id="IPR018683">
    <property type="entry name" value="DUF2169"/>
</dbReference>
<dbReference type="Proteomes" id="UP000256345">
    <property type="component" value="Unassembled WGS sequence"/>
</dbReference>
<keyword evidence="3" id="KW-1185">Reference proteome</keyword>
<dbReference type="Pfam" id="PF09937">
    <property type="entry name" value="DUF2169"/>
    <property type="match status" value="1"/>
</dbReference>
<sequence>MPVLGNLTPFAAADFLSLTREGEECLVLVVAGSFAMPRPGRPSTETLPLCDEQLAPHETDVYWGEPGTSSLRYETQAVYTRPMTDVLLHGHAWAPRGRRVGVTQVSVRVGPLQKRAVVSGTRVWQRGVVRVVPSDPLPFESLPLRYEHGFGGTAGTQYETRNPVGVGFYESERKALDNPLPSIEEPQAMIRSWSDRPEPCGFGPVARNWQPRLGFAGTYDAAWVERRAPLWPADFDERFFQVAPAGLRATPHLRGGEPVVLEGVSPDGPIAFPLPTYRVVARCHFARRVERRLMTLDTVYLEPDDRRLVLIWRATFPAHRELATHVKSSVRLLEPWEDAP</sequence>
<comment type="caution">
    <text evidence="2">The sequence shown here is derived from an EMBL/GenBank/DDBJ whole genome shotgun (WGS) entry which is preliminary data.</text>
</comment>
<accession>A0ABX9JKC4</accession>
<feature type="domain" description="DUF2169" evidence="1">
    <location>
        <begin position="21"/>
        <end position="313"/>
    </location>
</feature>
<reference evidence="2 3" key="1">
    <citation type="submission" date="2018-08" db="EMBL/GenBank/DDBJ databases">
        <title>Genomic Encyclopedia of Archaeal and Bacterial Type Strains, Phase II (KMG-II): from individual species to whole genera.</title>
        <authorList>
            <person name="Goeker M."/>
        </authorList>
    </citation>
    <scope>NUCLEOTIDE SEQUENCE [LARGE SCALE GENOMIC DNA]</scope>
    <source>
        <strain evidence="2 3">DSM 2261</strain>
    </source>
</reference>
<name>A0ABX9JKC4_9BACT</name>
<dbReference type="EMBL" id="QUMU01000027">
    <property type="protein sequence ID" value="REG14286.1"/>
    <property type="molecule type" value="Genomic_DNA"/>
</dbReference>
<protein>
    <recommendedName>
        <fullName evidence="1">DUF2169 domain-containing protein</fullName>
    </recommendedName>
</protein>